<gene>
    <name evidence="1" type="ORF">Naga_100003g116</name>
</gene>
<evidence type="ECO:0000313" key="2">
    <source>
        <dbReference type="Proteomes" id="UP000019335"/>
    </source>
</evidence>
<evidence type="ECO:0000313" key="1">
    <source>
        <dbReference type="EMBL" id="EWM30259.1"/>
    </source>
</evidence>
<protein>
    <submittedName>
        <fullName evidence="1">Uncharacterized protein</fullName>
    </submittedName>
</protein>
<proteinExistence type="predicted"/>
<sequence length="206" mass="22700">MIGTVAGDRNLMHGFDVHGNCGCIAGEACDTIHSEDLEGCVGMRPGHFLPAWSKSQLSGKGAIQRSAVSAWRFDGQGDRQRSVNGGAIHEIERPVGGEGCQAKARKCDRRSRSVVVGTGRVVISIQDHESKANKLVYRNRTEVELRCIVMRAYFTIFLYHVRGILDDRRAVRDPSCIILSYFFGRKDSIVQCPFEQPSGPLNCFGA</sequence>
<dbReference type="AlphaFoldDB" id="W7UB83"/>
<keyword evidence="2" id="KW-1185">Reference proteome</keyword>
<name>W7UB83_9STRA</name>
<comment type="caution">
    <text evidence="1">The sequence shown here is derived from an EMBL/GenBank/DDBJ whole genome shotgun (WGS) entry which is preliminary data.</text>
</comment>
<dbReference type="Proteomes" id="UP000019335">
    <property type="component" value="Chromosome 1"/>
</dbReference>
<accession>W7UB83</accession>
<dbReference type="EMBL" id="AZIL01000038">
    <property type="protein sequence ID" value="EWM30259.1"/>
    <property type="molecule type" value="Genomic_DNA"/>
</dbReference>
<reference evidence="1 2" key="1">
    <citation type="journal article" date="2014" name="Mol. Plant">
        <title>Chromosome Scale Genome Assembly and Transcriptome Profiling of Nannochloropsis gaditana in Nitrogen Depletion.</title>
        <authorList>
            <person name="Corteggiani Carpinelli E."/>
            <person name="Telatin A."/>
            <person name="Vitulo N."/>
            <person name="Forcato C."/>
            <person name="D'Angelo M."/>
            <person name="Schiavon R."/>
            <person name="Vezzi A."/>
            <person name="Giacometti G.M."/>
            <person name="Morosinotto T."/>
            <person name="Valle G."/>
        </authorList>
    </citation>
    <scope>NUCLEOTIDE SEQUENCE [LARGE SCALE GENOMIC DNA]</scope>
    <source>
        <strain evidence="1 2">B-31</strain>
    </source>
</reference>
<organism evidence="1 2">
    <name type="scientific">Nannochloropsis gaditana</name>
    <dbReference type="NCBI Taxonomy" id="72520"/>
    <lineage>
        <taxon>Eukaryota</taxon>
        <taxon>Sar</taxon>
        <taxon>Stramenopiles</taxon>
        <taxon>Ochrophyta</taxon>
        <taxon>Eustigmatophyceae</taxon>
        <taxon>Eustigmatales</taxon>
        <taxon>Monodopsidaceae</taxon>
        <taxon>Nannochloropsis</taxon>
    </lineage>
</organism>